<dbReference type="GeneID" id="78231447"/>
<feature type="domain" description="Deacetylase sirtuin-type" evidence="5">
    <location>
        <begin position="1"/>
        <end position="185"/>
    </location>
</feature>
<keyword evidence="7" id="KW-1185">Reference proteome</keyword>
<dbReference type="PANTHER" id="PTHR11085">
    <property type="entry name" value="NAD-DEPENDENT PROTEIN DEACYLASE SIRTUIN-5, MITOCHONDRIAL-RELATED"/>
    <property type="match status" value="1"/>
</dbReference>
<evidence type="ECO:0000256" key="4">
    <source>
        <dbReference type="PROSITE-ProRule" id="PRU00236"/>
    </source>
</evidence>
<dbReference type="OrthoDB" id="9800582at2"/>
<evidence type="ECO:0000256" key="2">
    <source>
        <dbReference type="ARBA" id="ARBA00022679"/>
    </source>
</evidence>
<dbReference type="EC" id="2.3.1.286" evidence="1"/>
<dbReference type="PROSITE" id="PS50305">
    <property type="entry name" value="SIRTUIN"/>
    <property type="match status" value="1"/>
</dbReference>
<protein>
    <recommendedName>
        <fullName evidence="1">protein acetyllysine N-acetyltransferase</fullName>
        <ecNumber evidence="1">2.3.1.286</ecNumber>
    </recommendedName>
</protein>
<dbReference type="HOGENOM" id="CLU_1413244_0_0_9"/>
<organism evidence="6 7">
    <name type="scientific">Coprobacillus cateniformis</name>
    <dbReference type="NCBI Taxonomy" id="100884"/>
    <lineage>
        <taxon>Bacteria</taxon>
        <taxon>Bacillati</taxon>
        <taxon>Bacillota</taxon>
        <taxon>Erysipelotrichia</taxon>
        <taxon>Erysipelotrichales</taxon>
        <taxon>Coprobacillaceae</taxon>
        <taxon>Coprobacillus</taxon>
    </lineage>
</organism>
<dbReference type="Pfam" id="PF02146">
    <property type="entry name" value="SIR2"/>
    <property type="match status" value="1"/>
</dbReference>
<evidence type="ECO:0000313" key="6">
    <source>
        <dbReference type="EMBL" id="EFW03600.1"/>
    </source>
</evidence>
<gene>
    <name evidence="6" type="ORF">HMPREF9488_03291</name>
</gene>
<dbReference type="GO" id="GO:0070403">
    <property type="term" value="F:NAD+ binding"/>
    <property type="evidence" value="ECO:0007669"/>
    <property type="project" value="InterPro"/>
</dbReference>
<evidence type="ECO:0000256" key="3">
    <source>
        <dbReference type="ARBA" id="ARBA00023027"/>
    </source>
</evidence>
<accession>E7GEB9</accession>
<dbReference type="GO" id="GO:0017136">
    <property type="term" value="F:histone deacetylase activity, NAD-dependent"/>
    <property type="evidence" value="ECO:0007669"/>
    <property type="project" value="TreeGrafter"/>
</dbReference>
<proteinExistence type="predicted"/>
<dbReference type="EMBL" id="ADKX01000046">
    <property type="protein sequence ID" value="EFW03600.1"/>
    <property type="molecule type" value="Genomic_DNA"/>
</dbReference>
<evidence type="ECO:0000313" key="7">
    <source>
        <dbReference type="Proteomes" id="UP000003157"/>
    </source>
</evidence>
<name>E7GEB9_9FIRM</name>
<dbReference type="Proteomes" id="UP000003157">
    <property type="component" value="Unassembled WGS sequence"/>
</dbReference>
<dbReference type="RefSeq" id="WP_008790373.1">
    <property type="nucleotide sequence ID" value="NZ_AKCB01000004.1"/>
</dbReference>
<dbReference type="STRING" id="100884.GCA_000269565_03698"/>
<dbReference type="InterPro" id="IPR003000">
    <property type="entry name" value="Sirtuin"/>
</dbReference>
<keyword evidence="3" id="KW-0520">NAD</keyword>
<keyword evidence="2" id="KW-0808">Transferase</keyword>
<evidence type="ECO:0000259" key="5">
    <source>
        <dbReference type="PROSITE" id="PS50305"/>
    </source>
</evidence>
<evidence type="ECO:0000256" key="1">
    <source>
        <dbReference type="ARBA" id="ARBA00012928"/>
    </source>
</evidence>
<sequence length="185" mass="20422">MIIAFTGAGISQESGIPTFENQKGLRNKLTREYANSFPDEYNEVIQQLKANVNEAKPNDAHIALAEYKIPIITMNIDGLHKDAGSDALELHGTLPDEEELDNASLLVDKPILYGDIAPNYNKAIQMVSQLGKGDTLLVVGASDYTGISRELKEIAYINGAQIIEIQEQSATNVRKYLDNQFIQNK</sequence>
<dbReference type="InterPro" id="IPR029035">
    <property type="entry name" value="DHS-like_NAD/FAD-binding_dom"/>
</dbReference>
<dbReference type="Gene3D" id="3.40.50.1220">
    <property type="entry name" value="TPP-binding domain"/>
    <property type="match status" value="1"/>
</dbReference>
<dbReference type="InterPro" id="IPR026590">
    <property type="entry name" value="Ssirtuin_cat_dom"/>
</dbReference>
<dbReference type="eggNOG" id="COG0846">
    <property type="taxonomic scope" value="Bacteria"/>
</dbReference>
<dbReference type="AlphaFoldDB" id="E7GEB9"/>
<reference evidence="6 7" key="1">
    <citation type="submission" date="2010-12" db="EMBL/GenBank/DDBJ databases">
        <title>The Genome Sequence of Coprobacillus sp. strain 29_1.</title>
        <authorList>
            <consortium name="The Broad Institute Genome Sequencing Platform"/>
            <person name="Earl A."/>
            <person name="Ward D."/>
            <person name="Feldgarden M."/>
            <person name="Gevers D."/>
            <person name="Daigneault M."/>
            <person name="Sibley C.D."/>
            <person name="White A."/>
            <person name="Strauss J."/>
            <person name="Allen-Vercoe E."/>
            <person name="Young S.K."/>
            <person name="Zeng Q."/>
            <person name="Gargeya S."/>
            <person name="Fitzgerald M."/>
            <person name="Haas B."/>
            <person name="Abouelleil A."/>
            <person name="Alvarado L."/>
            <person name="Arachchi H.M."/>
            <person name="Berlin A."/>
            <person name="Brown A."/>
            <person name="Chapman S.B."/>
            <person name="Chen Z."/>
            <person name="Dunbar C."/>
            <person name="Freedman E."/>
            <person name="Gearin G."/>
            <person name="Gellesch M."/>
            <person name="Goldberg J."/>
            <person name="Griggs A."/>
            <person name="Gujja S."/>
            <person name="Heilman E."/>
            <person name="Heiman D."/>
            <person name="Howarth C."/>
            <person name="Larson L."/>
            <person name="Lui A."/>
            <person name="MacDonald P.J.P."/>
            <person name="Mehta T."/>
            <person name="Montmayeur A."/>
            <person name="Murphy C."/>
            <person name="Neiman D."/>
            <person name="Pearson M."/>
            <person name="Priest M."/>
            <person name="Roberts A."/>
            <person name="Saif S."/>
            <person name="Shea T."/>
            <person name="Shenoy N."/>
            <person name="Sisk P."/>
            <person name="Stolte C."/>
            <person name="Sykes S."/>
            <person name="White J."/>
            <person name="Yandava C."/>
            <person name="Nusbaum C."/>
            <person name="Birren B."/>
        </authorList>
    </citation>
    <scope>NUCLEOTIDE SEQUENCE [LARGE SCALE GENOMIC DNA]</scope>
    <source>
        <strain evidence="6 7">29_1</strain>
    </source>
</reference>
<dbReference type="SUPFAM" id="SSF52467">
    <property type="entry name" value="DHS-like NAD/FAD-binding domain"/>
    <property type="match status" value="1"/>
</dbReference>
<dbReference type="CDD" id="cd00296">
    <property type="entry name" value="SIR2"/>
    <property type="match status" value="1"/>
</dbReference>
<dbReference type="PANTHER" id="PTHR11085:SF10">
    <property type="entry name" value="NAD-DEPENDENT PROTEIN DEACYLASE SIRTUIN-5, MITOCHONDRIAL-RELATED"/>
    <property type="match status" value="1"/>
</dbReference>
<comment type="caution">
    <text evidence="4">Lacks conserved residue(s) required for the propagation of feature annotation.</text>
</comment>
<comment type="caution">
    <text evidence="6">The sequence shown here is derived from an EMBL/GenBank/DDBJ whole genome shotgun (WGS) entry which is preliminary data.</text>
</comment>
<dbReference type="InterPro" id="IPR050134">
    <property type="entry name" value="NAD-dep_sirtuin_deacylases"/>
</dbReference>